<dbReference type="Gene3D" id="1.10.630.10">
    <property type="entry name" value="Cytochrome P450"/>
    <property type="match status" value="1"/>
</dbReference>
<dbReference type="SUPFAM" id="SSF48264">
    <property type="entry name" value="Cytochrome P450"/>
    <property type="match status" value="1"/>
</dbReference>
<evidence type="ECO:0008006" key="2">
    <source>
        <dbReference type="Google" id="ProtNLM"/>
    </source>
</evidence>
<sequence length="95" mass="10248">MPATPVVDPPFSILSEDFAADPYRYFAGLHQCAGAAFARAELETVAALLLPLLDGVRLAPGFRYRETGLYTRGPVALPLEFTPVRATAGTFRHLG</sequence>
<dbReference type="GO" id="GO:0004497">
    <property type="term" value="F:monooxygenase activity"/>
    <property type="evidence" value="ECO:0007669"/>
    <property type="project" value="InterPro"/>
</dbReference>
<dbReference type="EMBL" id="CP163445">
    <property type="protein sequence ID" value="XDQ82538.1"/>
    <property type="molecule type" value="Genomic_DNA"/>
</dbReference>
<dbReference type="GO" id="GO:0005506">
    <property type="term" value="F:iron ion binding"/>
    <property type="evidence" value="ECO:0007669"/>
    <property type="project" value="InterPro"/>
</dbReference>
<dbReference type="InterPro" id="IPR036396">
    <property type="entry name" value="Cyt_P450_sf"/>
</dbReference>
<name>A0AB39TU07_9ACTN</name>
<organism evidence="1">
    <name type="scientific">Streptomyces sp. Y1</name>
    <dbReference type="NCBI Taxonomy" id="3238634"/>
    <lineage>
        <taxon>Bacteria</taxon>
        <taxon>Bacillati</taxon>
        <taxon>Actinomycetota</taxon>
        <taxon>Actinomycetes</taxon>
        <taxon>Kitasatosporales</taxon>
        <taxon>Streptomycetaceae</taxon>
        <taxon>Streptomyces</taxon>
    </lineage>
</organism>
<gene>
    <name evidence="1" type="ORF">AB2U05_30615</name>
</gene>
<dbReference type="GO" id="GO:0016705">
    <property type="term" value="F:oxidoreductase activity, acting on paired donors, with incorporation or reduction of molecular oxygen"/>
    <property type="evidence" value="ECO:0007669"/>
    <property type="project" value="InterPro"/>
</dbReference>
<protein>
    <recommendedName>
        <fullName evidence="2">Cytochrome P450</fullName>
    </recommendedName>
</protein>
<dbReference type="RefSeq" id="WP_369184881.1">
    <property type="nucleotide sequence ID" value="NZ_CP163445.1"/>
</dbReference>
<reference evidence="1" key="1">
    <citation type="submission" date="2024-07" db="EMBL/GenBank/DDBJ databases">
        <authorList>
            <person name="Yu S.T."/>
        </authorList>
    </citation>
    <scope>NUCLEOTIDE SEQUENCE</scope>
    <source>
        <strain evidence="1">Y1</strain>
    </source>
</reference>
<dbReference type="GO" id="GO:0020037">
    <property type="term" value="F:heme binding"/>
    <property type="evidence" value="ECO:0007669"/>
    <property type="project" value="InterPro"/>
</dbReference>
<accession>A0AB39TU07</accession>
<proteinExistence type="predicted"/>
<dbReference type="AlphaFoldDB" id="A0AB39TU07"/>
<evidence type="ECO:0000313" key="1">
    <source>
        <dbReference type="EMBL" id="XDQ82538.1"/>
    </source>
</evidence>